<feature type="binding site" evidence="3">
    <location>
        <position position="196"/>
    </location>
    <ligand>
        <name>a divalent metal cation</name>
        <dbReference type="ChEBI" id="CHEBI:60240"/>
        <label>1</label>
    </ligand>
</feature>
<organism evidence="4 5">
    <name type="scientific">Caloramator mitchellensis</name>
    <dbReference type="NCBI Taxonomy" id="908809"/>
    <lineage>
        <taxon>Bacteria</taxon>
        <taxon>Bacillati</taxon>
        <taxon>Bacillota</taxon>
        <taxon>Clostridia</taxon>
        <taxon>Eubacteriales</taxon>
        <taxon>Clostridiaceae</taxon>
        <taxon>Caloramator</taxon>
    </lineage>
</organism>
<dbReference type="GO" id="GO:0046872">
    <property type="term" value="F:metal ion binding"/>
    <property type="evidence" value="ECO:0007669"/>
    <property type="project" value="UniProtKB-KW"/>
</dbReference>
<dbReference type="STRING" id="908809.ABG79_01830"/>
<keyword evidence="2 4" id="KW-0378">Hydrolase</keyword>
<dbReference type="PATRIC" id="fig|908809.3.peg.1829"/>
<dbReference type="InterPro" id="IPR001130">
    <property type="entry name" value="TatD-like"/>
</dbReference>
<evidence type="ECO:0000256" key="3">
    <source>
        <dbReference type="PIRSR" id="PIRSR005902-1"/>
    </source>
</evidence>
<reference evidence="4 5" key="1">
    <citation type="submission" date="2015-09" db="EMBL/GenBank/DDBJ databases">
        <title>Draft genome sequence of a Caloramator mitchellensis, a moderate thermophile from the Great Artesian Basin of Australia.</title>
        <authorList>
            <person name="Patel B.K."/>
        </authorList>
    </citation>
    <scope>NUCLEOTIDE SEQUENCE [LARGE SCALE GENOMIC DNA]</scope>
    <source>
        <strain evidence="4 5">VF08</strain>
    </source>
</reference>
<feature type="binding site" evidence="3">
    <location>
        <position position="5"/>
    </location>
    <ligand>
        <name>a divalent metal cation</name>
        <dbReference type="ChEBI" id="CHEBI:60240"/>
        <label>1</label>
    </ligand>
</feature>
<accession>A0A0R3JYK1</accession>
<evidence type="ECO:0000256" key="1">
    <source>
        <dbReference type="ARBA" id="ARBA00022723"/>
    </source>
</evidence>
<dbReference type="InterPro" id="IPR018228">
    <property type="entry name" value="DNase_TatD-rel_CS"/>
</dbReference>
<dbReference type="PIRSF" id="PIRSF005902">
    <property type="entry name" value="DNase_TatD"/>
    <property type="match status" value="1"/>
</dbReference>
<keyword evidence="1 3" id="KW-0479">Metal-binding</keyword>
<feature type="binding site" evidence="3">
    <location>
        <position position="88"/>
    </location>
    <ligand>
        <name>a divalent metal cation</name>
        <dbReference type="ChEBI" id="CHEBI:60240"/>
        <label>1</label>
    </ligand>
</feature>
<protein>
    <submittedName>
        <fullName evidence="4">Putative deoxyribonuclease YcfH</fullName>
        <ecNumber evidence="4">3.1.21.-</ecNumber>
    </submittedName>
</protein>
<evidence type="ECO:0000313" key="5">
    <source>
        <dbReference type="Proteomes" id="UP000052015"/>
    </source>
</evidence>
<feature type="binding site" evidence="3">
    <location>
        <position position="146"/>
    </location>
    <ligand>
        <name>a divalent metal cation</name>
        <dbReference type="ChEBI" id="CHEBI:60240"/>
        <label>2</label>
    </ligand>
</feature>
<dbReference type="CDD" id="cd01310">
    <property type="entry name" value="TatD_DNAse"/>
    <property type="match status" value="1"/>
</dbReference>
<comment type="caution">
    <text evidence="4">The sequence shown here is derived from an EMBL/GenBank/DDBJ whole genome shotgun (WGS) entry which is preliminary data.</text>
</comment>
<dbReference type="AlphaFoldDB" id="A0A0R3JYK1"/>
<dbReference type="SUPFAM" id="SSF51556">
    <property type="entry name" value="Metallo-dependent hydrolases"/>
    <property type="match status" value="1"/>
</dbReference>
<dbReference type="FunFam" id="3.20.20.140:FF:000005">
    <property type="entry name" value="TatD family hydrolase"/>
    <property type="match status" value="1"/>
</dbReference>
<dbReference type="PANTHER" id="PTHR46124">
    <property type="entry name" value="D-AMINOACYL-TRNA DEACYLASE"/>
    <property type="match status" value="1"/>
</dbReference>
<dbReference type="EMBL" id="LKHP01000011">
    <property type="protein sequence ID" value="KRQ86318.1"/>
    <property type="molecule type" value="Genomic_DNA"/>
</dbReference>
<feature type="binding site" evidence="3">
    <location>
        <position position="7"/>
    </location>
    <ligand>
        <name>a divalent metal cation</name>
        <dbReference type="ChEBI" id="CHEBI:60240"/>
        <label>1</label>
    </ligand>
</feature>
<dbReference type="GO" id="GO:0016788">
    <property type="term" value="F:hydrolase activity, acting on ester bonds"/>
    <property type="evidence" value="ECO:0007669"/>
    <property type="project" value="InterPro"/>
</dbReference>
<dbReference type="InterPro" id="IPR015991">
    <property type="entry name" value="TatD/YcfH-like"/>
</dbReference>
<dbReference type="PROSITE" id="PS01090">
    <property type="entry name" value="TATD_2"/>
    <property type="match status" value="1"/>
</dbReference>
<gene>
    <name evidence="4" type="primary">ycfH</name>
    <name evidence="4" type="ORF">ABG79_01830</name>
</gene>
<dbReference type="Pfam" id="PF01026">
    <property type="entry name" value="TatD_DNase"/>
    <property type="match status" value="1"/>
</dbReference>
<name>A0A0R3JYK1_CALMK</name>
<feature type="binding site" evidence="3">
    <location>
        <position position="123"/>
    </location>
    <ligand>
        <name>a divalent metal cation</name>
        <dbReference type="ChEBI" id="CHEBI:60240"/>
        <label>2</label>
    </ligand>
</feature>
<dbReference type="Gene3D" id="3.20.20.140">
    <property type="entry name" value="Metal-dependent hydrolases"/>
    <property type="match status" value="1"/>
</dbReference>
<proteinExistence type="predicted"/>
<dbReference type="OrthoDB" id="9810005at2"/>
<dbReference type="GO" id="GO:0004536">
    <property type="term" value="F:DNA nuclease activity"/>
    <property type="evidence" value="ECO:0007669"/>
    <property type="project" value="InterPro"/>
</dbReference>
<sequence>MFDSHAHYDDRAFDEDRDEVIRKIQEAGVTRVLNCASSIESCYSTIELTRKHDVFYGAVGVHPEFSRDVNINLIGDLSKNEKIVAIGEIGLDYYWDYDRTMQMKAFREQLDLARQLDMPVVIHNREAHDDTLRVLKEFKGLRGVLHCYSGSLEFAKEFVKLGYSLGFTGVVTFKNAKKAVEVVQNIPLEYILVETDCPYMAPHPHRGERNDSSLLHFIIQKIAEIKNISFEEAKNKTYKNAAELFRV</sequence>
<dbReference type="PANTHER" id="PTHR46124:SF2">
    <property type="entry name" value="D-AMINOACYL-TRNA DEACYLASE"/>
    <property type="match status" value="1"/>
</dbReference>
<dbReference type="PROSITE" id="PS01091">
    <property type="entry name" value="TATD_3"/>
    <property type="match status" value="1"/>
</dbReference>
<dbReference type="RefSeq" id="WP_057979156.1">
    <property type="nucleotide sequence ID" value="NZ_LKHP01000011.1"/>
</dbReference>
<dbReference type="NCBIfam" id="TIGR00010">
    <property type="entry name" value="YchF/TatD family DNA exonuclease"/>
    <property type="match status" value="1"/>
</dbReference>
<dbReference type="Proteomes" id="UP000052015">
    <property type="component" value="Unassembled WGS sequence"/>
</dbReference>
<evidence type="ECO:0000313" key="4">
    <source>
        <dbReference type="EMBL" id="KRQ86318.1"/>
    </source>
</evidence>
<dbReference type="EC" id="3.1.21.-" evidence="4"/>
<keyword evidence="5" id="KW-1185">Reference proteome</keyword>
<evidence type="ECO:0000256" key="2">
    <source>
        <dbReference type="ARBA" id="ARBA00022801"/>
    </source>
</evidence>
<dbReference type="InterPro" id="IPR032466">
    <property type="entry name" value="Metal_Hydrolase"/>
</dbReference>